<feature type="repeat" description="Cell wall-binding" evidence="6">
    <location>
        <begin position="230"/>
        <end position="249"/>
    </location>
</feature>
<dbReference type="Gene3D" id="3.40.80.10">
    <property type="entry name" value="Peptidoglycan recognition protein-like"/>
    <property type="match status" value="1"/>
</dbReference>
<dbReference type="CDD" id="cd06583">
    <property type="entry name" value="PGRP"/>
    <property type="match status" value="1"/>
</dbReference>
<evidence type="ECO:0000256" key="2">
    <source>
        <dbReference type="ARBA" id="ARBA00011901"/>
    </source>
</evidence>
<dbReference type="Gene3D" id="2.10.270.10">
    <property type="entry name" value="Cholin Binding"/>
    <property type="match status" value="1"/>
</dbReference>
<dbReference type="SMART" id="SM00644">
    <property type="entry name" value="Ami_2"/>
    <property type="match status" value="1"/>
</dbReference>
<evidence type="ECO:0000256" key="3">
    <source>
        <dbReference type="ARBA" id="ARBA00022737"/>
    </source>
</evidence>
<comment type="caution">
    <text evidence="8">The sequence shown here is derived from an EMBL/GenBank/DDBJ whole genome shotgun (WGS) entry which is preliminary data.</text>
</comment>
<dbReference type="PANTHER" id="PTHR30417">
    <property type="entry name" value="N-ACETYLMURAMOYL-L-ALANINE AMIDASE AMID"/>
    <property type="match status" value="1"/>
</dbReference>
<dbReference type="PANTHER" id="PTHR30417:SF1">
    <property type="entry name" value="N-ACETYLMURAMOYL-L-ALANINE AMIDASE AMID"/>
    <property type="match status" value="1"/>
</dbReference>
<dbReference type="InterPro" id="IPR018337">
    <property type="entry name" value="Cell_wall/Cho-bd_repeat"/>
</dbReference>
<dbReference type="InterPro" id="IPR051206">
    <property type="entry name" value="NAMLAA_amidase_2"/>
</dbReference>
<evidence type="ECO:0000256" key="5">
    <source>
        <dbReference type="ARBA" id="ARBA00023316"/>
    </source>
</evidence>
<name>A0A9D2PCS1_9FIRM</name>
<dbReference type="GO" id="GO:0009253">
    <property type="term" value="P:peptidoglycan catabolic process"/>
    <property type="evidence" value="ECO:0007669"/>
    <property type="project" value="InterPro"/>
</dbReference>
<keyword evidence="5" id="KW-0961">Cell wall biogenesis/degradation</keyword>
<dbReference type="SUPFAM" id="SSF69360">
    <property type="entry name" value="Cell wall binding repeat"/>
    <property type="match status" value="1"/>
</dbReference>
<protein>
    <recommendedName>
        <fullName evidence="2">N-acetylmuramoyl-L-alanine amidase</fullName>
        <ecNumber evidence="2">3.5.1.28</ecNumber>
    </recommendedName>
</protein>
<dbReference type="Pfam" id="PF01510">
    <property type="entry name" value="Amidase_2"/>
    <property type="match status" value="1"/>
</dbReference>
<dbReference type="SUPFAM" id="SSF55846">
    <property type="entry name" value="N-acetylmuramoyl-L-alanine amidase-like"/>
    <property type="match status" value="1"/>
</dbReference>
<dbReference type="GO" id="GO:0008745">
    <property type="term" value="F:N-acetylmuramoyl-L-alanine amidase activity"/>
    <property type="evidence" value="ECO:0007669"/>
    <property type="project" value="UniProtKB-EC"/>
</dbReference>
<dbReference type="InterPro" id="IPR036505">
    <property type="entry name" value="Amidase/PGRP_sf"/>
</dbReference>
<dbReference type="GO" id="GO:0009254">
    <property type="term" value="P:peptidoglycan turnover"/>
    <property type="evidence" value="ECO:0007669"/>
    <property type="project" value="TreeGrafter"/>
</dbReference>
<keyword evidence="4 8" id="KW-0378">Hydrolase</keyword>
<accession>A0A9D2PCS1</accession>
<evidence type="ECO:0000256" key="1">
    <source>
        <dbReference type="ARBA" id="ARBA00001561"/>
    </source>
</evidence>
<evidence type="ECO:0000256" key="6">
    <source>
        <dbReference type="PROSITE-ProRule" id="PRU00591"/>
    </source>
</evidence>
<reference evidence="8" key="1">
    <citation type="journal article" date="2021" name="PeerJ">
        <title>Extensive microbial diversity within the chicken gut microbiome revealed by metagenomics and culture.</title>
        <authorList>
            <person name="Gilroy R."/>
            <person name="Ravi A."/>
            <person name="Getino M."/>
            <person name="Pursley I."/>
            <person name="Horton D.L."/>
            <person name="Alikhan N.F."/>
            <person name="Baker D."/>
            <person name="Gharbi K."/>
            <person name="Hall N."/>
            <person name="Watson M."/>
            <person name="Adriaenssens E.M."/>
            <person name="Foster-Nyarko E."/>
            <person name="Jarju S."/>
            <person name="Secka A."/>
            <person name="Antonio M."/>
            <person name="Oren A."/>
            <person name="Chaudhuri R.R."/>
            <person name="La Ragione R."/>
            <person name="Hildebrand F."/>
            <person name="Pallen M.J."/>
        </authorList>
    </citation>
    <scope>NUCLEOTIDE SEQUENCE</scope>
    <source>
        <strain evidence="8">CHK183-5548</strain>
    </source>
</reference>
<organism evidence="8 9">
    <name type="scientific">Candidatus Lachnoclostridium pullistercoris</name>
    <dbReference type="NCBI Taxonomy" id="2838632"/>
    <lineage>
        <taxon>Bacteria</taxon>
        <taxon>Bacillati</taxon>
        <taxon>Bacillota</taxon>
        <taxon>Clostridia</taxon>
        <taxon>Lachnospirales</taxon>
        <taxon>Lachnospiraceae</taxon>
    </lineage>
</organism>
<evidence type="ECO:0000256" key="4">
    <source>
        <dbReference type="ARBA" id="ARBA00022801"/>
    </source>
</evidence>
<keyword evidence="3" id="KW-0677">Repeat</keyword>
<dbReference type="InterPro" id="IPR002502">
    <property type="entry name" value="Amidase_domain"/>
</dbReference>
<evidence type="ECO:0000259" key="7">
    <source>
        <dbReference type="SMART" id="SM00644"/>
    </source>
</evidence>
<gene>
    <name evidence="8" type="ORF">IAA04_03595</name>
</gene>
<dbReference type="Pfam" id="PF01473">
    <property type="entry name" value="Choline_bind_1"/>
    <property type="match status" value="3"/>
</dbReference>
<sequence length="271" mass="30926">MDIDKQYLTISNYNRPGTRRDRTIAVACHYIGNPGTSAQANRNYFENLRITHTTKASCHYIIGLDGEIIQLIPEEEISWCTNQANSYTISIEACHPDATGKFTDATYQSYVALAADICKRWELDPQAGGLIRHYDVTRKICPKYWVDHPDAWEQFKADVAEVMQPIKSGWYEEDGGWRFYLGDTGQCVRNAWYQDAGKWYWFRGDGLMVHDVWYSYQGAWYYLGPDGAMCTGLQTVGGKWYYLDQEGRMATAPVTLTPDQDGALQYPGLAK</sequence>
<dbReference type="PROSITE" id="PS51170">
    <property type="entry name" value="CW"/>
    <property type="match status" value="2"/>
</dbReference>
<feature type="repeat" description="Cell wall-binding" evidence="6">
    <location>
        <begin position="189"/>
        <end position="208"/>
    </location>
</feature>
<dbReference type="Gene3D" id="2.20.120.10">
    <property type="entry name" value="Multimodular pneumococcal cell wall endolysin, domain 3"/>
    <property type="match status" value="1"/>
</dbReference>
<reference evidence="8" key="2">
    <citation type="submission" date="2021-04" db="EMBL/GenBank/DDBJ databases">
        <authorList>
            <person name="Gilroy R."/>
        </authorList>
    </citation>
    <scope>NUCLEOTIDE SEQUENCE</scope>
    <source>
        <strain evidence="8">CHK183-5548</strain>
    </source>
</reference>
<dbReference type="EC" id="3.5.1.28" evidence="2"/>
<dbReference type="Proteomes" id="UP000823883">
    <property type="component" value="Unassembled WGS sequence"/>
</dbReference>
<evidence type="ECO:0000313" key="8">
    <source>
        <dbReference type="EMBL" id="HJC47120.1"/>
    </source>
</evidence>
<dbReference type="GO" id="GO:0071555">
    <property type="term" value="P:cell wall organization"/>
    <property type="evidence" value="ECO:0007669"/>
    <property type="project" value="UniProtKB-KW"/>
</dbReference>
<feature type="domain" description="N-acetylmuramoyl-L-alanine amidase" evidence="7">
    <location>
        <begin position="13"/>
        <end position="144"/>
    </location>
</feature>
<dbReference type="AlphaFoldDB" id="A0A9D2PCS1"/>
<proteinExistence type="predicted"/>
<comment type="catalytic activity">
    <reaction evidence="1">
        <text>Hydrolyzes the link between N-acetylmuramoyl residues and L-amino acid residues in certain cell-wall glycopeptides.</text>
        <dbReference type="EC" id="3.5.1.28"/>
    </reaction>
</comment>
<evidence type="ECO:0000313" key="9">
    <source>
        <dbReference type="Proteomes" id="UP000823883"/>
    </source>
</evidence>
<dbReference type="EMBL" id="DWWL01000023">
    <property type="protein sequence ID" value="HJC47120.1"/>
    <property type="molecule type" value="Genomic_DNA"/>
</dbReference>